<organism evidence="1 2">
    <name type="scientific">Phytophthora megakarya</name>
    <dbReference type="NCBI Taxonomy" id="4795"/>
    <lineage>
        <taxon>Eukaryota</taxon>
        <taxon>Sar</taxon>
        <taxon>Stramenopiles</taxon>
        <taxon>Oomycota</taxon>
        <taxon>Peronosporomycetes</taxon>
        <taxon>Peronosporales</taxon>
        <taxon>Peronosporaceae</taxon>
        <taxon>Phytophthora</taxon>
    </lineage>
</organism>
<reference evidence="2" key="1">
    <citation type="submission" date="2017-03" db="EMBL/GenBank/DDBJ databases">
        <title>Phytopthora megakarya and P. palmivora, two closely related causual agents of cacao black pod achieved similar genome size and gene model numbers by different mechanisms.</title>
        <authorList>
            <person name="Ali S."/>
            <person name="Shao J."/>
            <person name="Larry D.J."/>
            <person name="Kronmiller B."/>
            <person name="Shen D."/>
            <person name="Strem M.D."/>
            <person name="Melnick R.L."/>
            <person name="Guiltinan M.J."/>
            <person name="Tyler B.M."/>
            <person name="Meinhardt L.W."/>
            <person name="Bailey B.A."/>
        </authorList>
    </citation>
    <scope>NUCLEOTIDE SEQUENCE [LARGE SCALE GENOMIC DNA]</scope>
    <source>
        <strain evidence="2">zdho120</strain>
    </source>
</reference>
<evidence type="ECO:0000313" key="2">
    <source>
        <dbReference type="Proteomes" id="UP000198211"/>
    </source>
</evidence>
<keyword evidence="2" id="KW-1185">Reference proteome</keyword>
<evidence type="ECO:0000313" key="1">
    <source>
        <dbReference type="EMBL" id="OWZ08840.1"/>
    </source>
</evidence>
<sequence length="84" mass="9473">MLEHGLSSSAVVVETHALFGAEVAAIPNNFVCFRETQLALSLTSFQFLWNRRARRCDINVAYPPCDAAKITQLPDLPWKHFLNN</sequence>
<dbReference type="AlphaFoldDB" id="A0A225VWB8"/>
<protein>
    <submittedName>
        <fullName evidence="1">Uncharacterized protein</fullName>
    </submittedName>
</protein>
<proteinExistence type="predicted"/>
<dbReference type="Proteomes" id="UP000198211">
    <property type="component" value="Unassembled WGS sequence"/>
</dbReference>
<dbReference type="EMBL" id="NBNE01003004">
    <property type="protein sequence ID" value="OWZ08840.1"/>
    <property type="molecule type" value="Genomic_DNA"/>
</dbReference>
<accession>A0A225VWB8</accession>
<gene>
    <name evidence="1" type="ORF">PHMEG_00018559</name>
</gene>
<name>A0A225VWB8_9STRA</name>
<comment type="caution">
    <text evidence="1">The sequence shown here is derived from an EMBL/GenBank/DDBJ whole genome shotgun (WGS) entry which is preliminary data.</text>
</comment>